<sequence length="115" mass="12208">MTPEARRRCQGMTHKTVKTAVTAALSVAAALGCAVQAGADEHTMPDVKGHPLVAAYRMLDHHGATVHAADALGHRHVLWPAHWKVCAQEPAPGTRIAGHRITLTVAKNDEACPGR</sequence>
<dbReference type="Proteomes" id="UP000007842">
    <property type="component" value="Plasmid pSCATT"/>
</dbReference>
<reference evidence="3" key="1">
    <citation type="submission" date="2011-12" db="EMBL/GenBank/DDBJ databases">
        <title>Complete genome sequence of Streptomyces cattleya strain DSM 46488.</title>
        <authorList>
            <person name="Ou H.-Y."/>
            <person name="Li P."/>
            <person name="Zhao C."/>
            <person name="O'Hagan D."/>
            <person name="Deng Z."/>
        </authorList>
    </citation>
    <scope>NUCLEOTIDE SEQUENCE [LARGE SCALE GENOMIC DNA]</scope>
    <source>
        <strain evidence="3">ATCC 35852 / DSM 46488 / JCM 4925 / NBRC 14057 / NRRL 8057</strain>
        <plasmid evidence="3">Plasmid pSCATT</plasmid>
    </source>
</reference>
<organism evidence="2 3">
    <name type="scientific">Streptantibioticus cattleyicolor (strain ATCC 35852 / DSM 46488 / JCM 4925 / NBRC 14057 / NRRL 8057)</name>
    <name type="common">Streptomyces cattleya</name>
    <dbReference type="NCBI Taxonomy" id="1003195"/>
    <lineage>
        <taxon>Bacteria</taxon>
        <taxon>Bacillati</taxon>
        <taxon>Actinomycetota</taxon>
        <taxon>Actinomycetes</taxon>
        <taxon>Kitasatosporales</taxon>
        <taxon>Streptomycetaceae</taxon>
        <taxon>Streptantibioticus</taxon>
    </lineage>
</organism>
<protein>
    <recommendedName>
        <fullName evidence="4">PASTA domain-containing protein</fullName>
    </recommendedName>
</protein>
<evidence type="ECO:0008006" key="4">
    <source>
        <dbReference type="Google" id="ProtNLM"/>
    </source>
</evidence>
<dbReference type="EMBL" id="CP003229">
    <property type="protein sequence ID" value="AEW98760.1"/>
    <property type="molecule type" value="Genomic_DNA"/>
</dbReference>
<dbReference type="KEGG" id="scy:SCATT_p05670"/>
<gene>
    <name evidence="2" type="ordered locus">SCATT_p05670</name>
</gene>
<dbReference type="HOGENOM" id="CLU_166756_0_0_11"/>
<keyword evidence="2" id="KW-0614">Plasmid</keyword>
<accession>G8XGT3</accession>
<evidence type="ECO:0000313" key="3">
    <source>
        <dbReference type="Proteomes" id="UP000007842"/>
    </source>
</evidence>
<keyword evidence="1" id="KW-0732">Signal</keyword>
<dbReference type="PROSITE" id="PS51257">
    <property type="entry name" value="PROKAR_LIPOPROTEIN"/>
    <property type="match status" value="1"/>
</dbReference>
<name>G8XGT3_STREN</name>
<dbReference type="AlphaFoldDB" id="G8XGT3"/>
<geneLocation type="plasmid" evidence="2 3">
    <name>pSCATT</name>
</geneLocation>
<dbReference type="PATRIC" id="fig|1003195.29.peg.6364"/>
<dbReference type="Gene3D" id="3.30.10.20">
    <property type="match status" value="1"/>
</dbReference>
<evidence type="ECO:0000313" key="2">
    <source>
        <dbReference type="EMBL" id="AEW98760.1"/>
    </source>
</evidence>
<feature type="chain" id="PRO_5003518749" description="PASTA domain-containing protein" evidence="1">
    <location>
        <begin position="40"/>
        <end position="115"/>
    </location>
</feature>
<proteinExistence type="predicted"/>
<feature type="signal peptide" evidence="1">
    <location>
        <begin position="1"/>
        <end position="39"/>
    </location>
</feature>
<evidence type="ECO:0000256" key="1">
    <source>
        <dbReference type="SAM" id="SignalP"/>
    </source>
</evidence>
<keyword evidence="3" id="KW-1185">Reference proteome</keyword>